<reference evidence="2" key="1">
    <citation type="submission" date="2016-10" db="EMBL/GenBank/DDBJ databases">
        <title>Sequence of Gallionella enrichment culture.</title>
        <authorList>
            <person name="Poehlein A."/>
            <person name="Muehling M."/>
            <person name="Daniel R."/>
        </authorList>
    </citation>
    <scope>NUCLEOTIDE SEQUENCE</scope>
</reference>
<accession>A0A1J5PQU3</accession>
<evidence type="ECO:0000256" key="1">
    <source>
        <dbReference type="SAM" id="MobiDB-lite"/>
    </source>
</evidence>
<gene>
    <name evidence="2" type="ORF">GALL_507610</name>
</gene>
<feature type="compositionally biased region" description="Low complexity" evidence="1">
    <location>
        <begin position="36"/>
        <end position="53"/>
    </location>
</feature>
<feature type="compositionally biased region" description="Polar residues" evidence="1">
    <location>
        <begin position="54"/>
        <end position="68"/>
    </location>
</feature>
<name>A0A1J5PQU3_9ZZZZ</name>
<evidence type="ECO:0000313" key="2">
    <source>
        <dbReference type="EMBL" id="OIQ67659.1"/>
    </source>
</evidence>
<proteinExistence type="predicted"/>
<comment type="caution">
    <text evidence="2">The sequence shown here is derived from an EMBL/GenBank/DDBJ whole genome shotgun (WGS) entry which is preliminary data.</text>
</comment>
<organism evidence="2">
    <name type="scientific">mine drainage metagenome</name>
    <dbReference type="NCBI Taxonomy" id="410659"/>
    <lineage>
        <taxon>unclassified sequences</taxon>
        <taxon>metagenomes</taxon>
        <taxon>ecological metagenomes</taxon>
    </lineage>
</organism>
<dbReference type="EMBL" id="MLJW01005787">
    <property type="protein sequence ID" value="OIQ67659.1"/>
    <property type="molecule type" value="Genomic_DNA"/>
</dbReference>
<feature type="compositionally biased region" description="Low complexity" evidence="1">
    <location>
        <begin position="102"/>
        <end position="115"/>
    </location>
</feature>
<dbReference type="AlphaFoldDB" id="A0A1J5PQU3"/>
<feature type="region of interest" description="Disordered" evidence="1">
    <location>
        <begin position="1"/>
        <end position="115"/>
    </location>
</feature>
<sequence length="201" mass="21273">MSPSSPSAGYRASPIVMPTSALRPLPSSKRCSTMPCSRCAAAASCSRAQRGSRPSNTMANSSPPSRATMSLRRRARPKRCATSCSSASPASWPHMSLTGLKSSRSTTPTASASPLRAARASASGSCCSSARRFGNPVIESWVARCSKRCCIAWRSVTSRKAHTEVDGSRVCASPTILPARSAMSVAPSRRRIRTPWMNALP</sequence>
<feature type="compositionally biased region" description="Low complexity" evidence="1">
    <location>
        <begin position="80"/>
        <end position="91"/>
    </location>
</feature>
<protein>
    <submittedName>
        <fullName evidence="2">Uncharacterized protein</fullName>
    </submittedName>
</protein>